<keyword evidence="1" id="KW-0812">Transmembrane</keyword>
<name>A0ABZ1NNP5_STRVL</name>
<feature type="transmembrane region" description="Helical" evidence="1">
    <location>
        <begin position="258"/>
        <end position="278"/>
    </location>
</feature>
<organism evidence="2 3">
    <name type="scientific">Streptomyces violaceus</name>
    <name type="common">Streptomyces venezuelae</name>
    <dbReference type="NCBI Taxonomy" id="1936"/>
    <lineage>
        <taxon>Bacteria</taxon>
        <taxon>Bacillati</taxon>
        <taxon>Actinomycetota</taxon>
        <taxon>Actinomycetes</taxon>
        <taxon>Kitasatosporales</taxon>
        <taxon>Streptomycetaceae</taxon>
        <taxon>Streptomyces</taxon>
    </lineage>
</organism>
<gene>
    <name evidence="2" type="ORF">OHB29_08280</name>
</gene>
<keyword evidence="1" id="KW-1133">Transmembrane helix</keyword>
<dbReference type="RefSeq" id="WP_328337393.1">
    <property type="nucleotide sequence ID" value="NZ_CP107906.1"/>
</dbReference>
<proteinExistence type="predicted"/>
<reference evidence="2 3" key="1">
    <citation type="submission" date="2022-10" db="EMBL/GenBank/DDBJ databases">
        <title>The complete genomes of actinobacterial strains from the NBC collection.</title>
        <authorList>
            <person name="Joergensen T.S."/>
            <person name="Alvarez Arevalo M."/>
            <person name="Sterndorff E.B."/>
            <person name="Faurdal D."/>
            <person name="Vuksanovic O."/>
            <person name="Mourched A.-S."/>
            <person name="Charusanti P."/>
            <person name="Shaw S."/>
            <person name="Blin K."/>
            <person name="Weber T."/>
        </authorList>
    </citation>
    <scope>NUCLEOTIDE SEQUENCE [LARGE SCALE GENOMIC DNA]</scope>
    <source>
        <strain evidence="2 3">NBC_00456</strain>
    </source>
</reference>
<keyword evidence="1" id="KW-0472">Membrane</keyword>
<evidence type="ECO:0000256" key="1">
    <source>
        <dbReference type="SAM" id="Phobius"/>
    </source>
</evidence>
<sequence length="386" mass="41585">MNNAANTQVQAAESIASAERGVEAARLSSIDTTAKAASKADEYRQALAKLTPEQRALFDSIAGPRGLTAAFKEWSRELQPDVLPLFTRMVNGAKNSLPGLSPLVRNSADAVGELMDRASADLKSPFWQRFKRGIAESAKPAIVGLGVAIGNVFKGAAGVIDAFFPHMDSISSRMQSITGDFADWGTNLRGSPQFERFLDYAAEMGPIVAKALGDIGGAFFEVGQALSPLSGPLFKILGAMASGIATIAEHAPWLIQGIWLAVIATKAWTLAMVAFNFVLNANPIVRIATLIGVLIGAVVLAYHKWSWFRNAVQATWEAIQTAALWAWSNVLRPVFFAIRDVLQVVGSVALWLWKNVIDPVFTAIWLASIFREGPPTESVAPFAFRS</sequence>
<keyword evidence="3" id="KW-1185">Reference proteome</keyword>
<dbReference type="Proteomes" id="UP001341259">
    <property type="component" value="Chromosome"/>
</dbReference>
<evidence type="ECO:0000313" key="2">
    <source>
        <dbReference type="EMBL" id="WUG93025.1"/>
    </source>
</evidence>
<accession>A0ABZ1NNP5</accession>
<dbReference type="EMBL" id="CP107906">
    <property type="protein sequence ID" value="WUG93025.1"/>
    <property type="molecule type" value="Genomic_DNA"/>
</dbReference>
<evidence type="ECO:0000313" key="3">
    <source>
        <dbReference type="Proteomes" id="UP001341259"/>
    </source>
</evidence>
<feature type="transmembrane region" description="Helical" evidence="1">
    <location>
        <begin position="284"/>
        <end position="302"/>
    </location>
</feature>
<protein>
    <submittedName>
        <fullName evidence="2">Uncharacterized protein</fullName>
    </submittedName>
</protein>